<dbReference type="PANTHER" id="PTHR43414">
    <property type="entry name" value="MULTIDRUG RESISTANCE PROTEIN MDTG"/>
    <property type="match status" value="1"/>
</dbReference>
<dbReference type="InterPro" id="IPR001958">
    <property type="entry name" value="Tet-R_TetA/multi-R_MdtG-like"/>
</dbReference>
<dbReference type="InterPro" id="IPR020846">
    <property type="entry name" value="MFS_dom"/>
</dbReference>
<evidence type="ECO:0000256" key="6">
    <source>
        <dbReference type="ARBA" id="ARBA00023136"/>
    </source>
</evidence>
<dbReference type="Pfam" id="PF07690">
    <property type="entry name" value="MFS_1"/>
    <property type="match status" value="1"/>
</dbReference>
<feature type="transmembrane region" description="Helical" evidence="7">
    <location>
        <begin position="20"/>
        <end position="42"/>
    </location>
</feature>
<dbReference type="InterPro" id="IPR036259">
    <property type="entry name" value="MFS_trans_sf"/>
</dbReference>
<gene>
    <name evidence="9" type="primary">sbnD_1</name>
    <name evidence="9" type="ORF">WFA24289_00491</name>
</gene>
<sequence>MASEPDHNSKQWRATFYTMWFGCFMTGFGFSMTMPFLSLFIGSLGNFNRFELNLYSGIAFAITYLAQAIISPYWGSLADRKGRKLMCLRASGVMTITILLTGLVSNVWLVILLRLVQGLFSGYINNATALMAGETQKSESGVVMTNMMTASVSGSLLGPLFGGVLANYFGYRIPFIVTGVIMGLVFIATWFKADEHFTPIPAKNIKHGADFWHSLGDTKLIWTLLLTTLIVETALMSVGPIISLFVAELMHGHGNISLVSGVVAAMPGFGAILVARKVGHKMDSIGAGKILFGGLILATLFFIPMYFVTNPWMLALWRLLLGMASAAMLPAVQTALTVSVPRDVFGRIFSFNQSAQAIGGVVGPMLGAIISGVFSYQAIFAVTAALLIINLIVLFFSRTHLASLRK</sequence>
<evidence type="ECO:0000313" key="9">
    <source>
        <dbReference type="EMBL" id="CAH0416192.1"/>
    </source>
</evidence>
<organism evidence="9 10">
    <name type="scientific">Periweissella fabaria</name>
    <dbReference type="NCBI Taxonomy" id="546157"/>
    <lineage>
        <taxon>Bacteria</taxon>
        <taxon>Bacillati</taxon>
        <taxon>Bacillota</taxon>
        <taxon>Bacilli</taxon>
        <taxon>Lactobacillales</taxon>
        <taxon>Lactobacillaceae</taxon>
        <taxon>Periweissella</taxon>
    </lineage>
</organism>
<dbReference type="RefSeq" id="WP_230096252.1">
    <property type="nucleotide sequence ID" value="NZ_CAKKNS010000001.1"/>
</dbReference>
<dbReference type="EMBL" id="CAKKNS010000001">
    <property type="protein sequence ID" value="CAH0416192.1"/>
    <property type="molecule type" value="Genomic_DNA"/>
</dbReference>
<keyword evidence="4 7" id="KW-0812">Transmembrane</keyword>
<evidence type="ECO:0000256" key="3">
    <source>
        <dbReference type="ARBA" id="ARBA00022475"/>
    </source>
</evidence>
<evidence type="ECO:0000313" key="10">
    <source>
        <dbReference type="Proteomes" id="UP000789707"/>
    </source>
</evidence>
<feature type="transmembrane region" description="Helical" evidence="7">
    <location>
        <begin position="86"/>
        <end position="111"/>
    </location>
</feature>
<feature type="transmembrane region" description="Helical" evidence="7">
    <location>
        <begin position="258"/>
        <end position="278"/>
    </location>
</feature>
<dbReference type="PANTHER" id="PTHR43414:SF6">
    <property type="entry name" value="MULTIDRUG RESISTANCE PROTEIN MDTG"/>
    <property type="match status" value="1"/>
</dbReference>
<keyword evidence="2" id="KW-0813">Transport</keyword>
<dbReference type="Gene3D" id="1.20.1720.10">
    <property type="entry name" value="Multidrug resistance protein D"/>
    <property type="match status" value="1"/>
</dbReference>
<feature type="transmembrane region" description="Helical" evidence="7">
    <location>
        <begin position="376"/>
        <end position="396"/>
    </location>
</feature>
<dbReference type="InterPro" id="IPR011701">
    <property type="entry name" value="MFS"/>
</dbReference>
<keyword evidence="5 7" id="KW-1133">Transmembrane helix</keyword>
<dbReference type="PROSITE" id="PS50850">
    <property type="entry name" value="MFS"/>
    <property type="match status" value="1"/>
</dbReference>
<keyword evidence="6 7" id="KW-0472">Membrane</keyword>
<feature type="transmembrane region" description="Helical" evidence="7">
    <location>
        <begin position="315"/>
        <end position="336"/>
    </location>
</feature>
<evidence type="ECO:0000259" key="8">
    <source>
        <dbReference type="PROSITE" id="PS50850"/>
    </source>
</evidence>
<comment type="caution">
    <text evidence="9">The sequence shown here is derived from an EMBL/GenBank/DDBJ whole genome shotgun (WGS) entry which is preliminary data.</text>
</comment>
<dbReference type="Proteomes" id="UP000789707">
    <property type="component" value="Unassembled WGS sequence"/>
</dbReference>
<keyword evidence="10" id="KW-1185">Reference proteome</keyword>
<feature type="transmembrane region" description="Helical" evidence="7">
    <location>
        <begin position="54"/>
        <end position="74"/>
    </location>
</feature>
<protein>
    <submittedName>
        <fullName evidence="9">Staphyloferrin B transporter</fullName>
    </submittedName>
</protein>
<name>A0ABM8Z4T0_9LACO</name>
<feature type="transmembrane region" description="Helical" evidence="7">
    <location>
        <begin position="169"/>
        <end position="191"/>
    </location>
</feature>
<proteinExistence type="predicted"/>
<comment type="subcellular location">
    <subcellularLocation>
        <location evidence="1">Cell membrane</location>
        <topology evidence="1">Multi-pass membrane protein</topology>
    </subcellularLocation>
</comment>
<evidence type="ECO:0000256" key="5">
    <source>
        <dbReference type="ARBA" id="ARBA00022989"/>
    </source>
</evidence>
<accession>A0ABM8Z4T0</accession>
<evidence type="ECO:0000256" key="1">
    <source>
        <dbReference type="ARBA" id="ARBA00004651"/>
    </source>
</evidence>
<feature type="domain" description="Major facilitator superfamily (MFS) profile" evidence="8">
    <location>
        <begin position="15"/>
        <end position="402"/>
    </location>
</feature>
<feature type="transmembrane region" description="Helical" evidence="7">
    <location>
        <begin position="220"/>
        <end position="246"/>
    </location>
</feature>
<dbReference type="PRINTS" id="PR01035">
    <property type="entry name" value="TCRTETA"/>
</dbReference>
<reference evidence="9 10" key="1">
    <citation type="submission" date="2021-11" db="EMBL/GenBank/DDBJ databases">
        <authorList>
            <person name="Depoorter E."/>
        </authorList>
    </citation>
    <scope>NUCLEOTIDE SEQUENCE [LARGE SCALE GENOMIC DNA]</scope>
    <source>
        <strain evidence="9 10">LMG 24289</strain>
    </source>
</reference>
<dbReference type="Gene3D" id="1.20.1250.20">
    <property type="entry name" value="MFS general substrate transporter like domains"/>
    <property type="match status" value="1"/>
</dbReference>
<feature type="transmembrane region" description="Helical" evidence="7">
    <location>
        <begin position="290"/>
        <end position="309"/>
    </location>
</feature>
<keyword evidence="3" id="KW-1003">Cell membrane</keyword>
<dbReference type="SUPFAM" id="SSF103473">
    <property type="entry name" value="MFS general substrate transporter"/>
    <property type="match status" value="1"/>
</dbReference>
<evidence type="ECO:0000256" key="2">
    <source>
        <dbReference type="ARBA" id="ARBA00022448"/>
    </source>
</evidence>
<evidence type="ECO:0000256" key="4">
    <source>
        <dbReference type="ARBA" id="ARBA00022692"/>
    </source>
</evidence>
<evidence type="ECO:0000256" key="7">
    <source>
        <dbReference type="SAM" id="Phobius"/>
    </source>
</evidence>